<dbReference type="GeneID" id="113061245"/>
<evidence type="ECO:0000256" key="1">
    <source>
        <dbReference type="SAM" id="MobiDB-lite"/>
    </source>
</evidence>
<keyword evidence="2" id="KW-0472">Membrane</keyword>
<reference evidence="4" key="1">
    <citation type="submission" date="2025-08" db="UniProtKB">
        <authorList>
            <consortium name="RefSeq"/>
        </authorList>
    </citation>
    <scope>IDENTIFICATION</scope>
    <source>
        <strain evidence="4">Wakin</strain>
        <tissue evidence="4">Muscle</tissue>
    </source>
</reference>
<name>A0A6P6LNI3_CARAU</name>
<feature type="region of interest" description="Disordered" evidence="1">
    <location>
        <begin position="50"/>
        <end position="76"/>
    </location>
</feature>
<dbReference type="AlphaFoldDB" id="A0A6P6LNI3"/>
<dbReference type="InterPro" id="IPR010530">
    <property type="entry name" value="B12D"/>
</dbReference>
<feature type="compositionally biased region" description="Polar residues" evidence="1">
    <location>
        <begin position="58"/>
        <end position="68"/>
    </location>
</feature>
<evidence type="ECO:0000313" key="4">
    <source>
        <dbReference type="RefSeq" id="XP_026086069.1"/>
    </source>
</evidence>
<evidence type="ECO:0000313" key="3">
    <source>
        <dbReference type="Proteomes" id="UP000515129"/>
    </source>
</evidence>
<keyword evidence="2" id="KW-0812">Transmembrane</keyword>
<dbReference type="Proteomes" id="UP000515129">
    <property type="component" value="Chromosome 43"/>
</dbReference>
<evidence type="ECO:0000256" key="2">
    <source>
        <dbReference type="SAM" id="Phobius"/>
    </source>
</evidence>
<dbReference type="KEGG" id="caua:113061245"/>
<dbReference type="OrthoDB" id="5511684at2759"/>
<keyword evidence="2" id="KW-1133">Transmembrane helix</keyword>
<accession>A0A6P6LNI3</accession>
<feature type="transmembrane region" description="Helical" evidence="2">
    <location>
        <begin position="15"/>
        <end position="38"/>
    </location>
</feature>
<gene>
    <name evidence="4" type="primary">LOC113061245</name>
</gene>
<dbReference type="RefSeq" id="XP_026086069.1">
    <property type="nucleotide sequence ID" value="XM_026230284.1"/>
</dbReference>
<organism evidence="3 4">
    <name type="scientific">Carassius auratus</name>
    <name type="common">Goldfish</name>
    <dbReference type="NCBI Taxonomy" id="7957"/>
    <lineage>
        <taxon>Eukaryota</taxon>
        <taxon>Metazoa</taxon>
        <taxon>Chordata</taxon>
        <taxon>Craniata</taxon>
        <taxon>Vertebrata</taxon>
        <taxon>Euteleostomi</taxon>
        <taxon>Actinopterygii</taxon>
        <taxon>Neopterygii</taxon>
        <taxon>Teleostei</taxon>
        <taxon>Ostariophysi</taxon>
        <taxon>Cypriniformes</taxon>
        <taxon>Cyprinidae</taxon>
        <taxon>Cyprininae</taxon>
        <taxon>Carassius</taxon>
    </lineage>
</organism>
<sequence length="149" mass="16181">MHGGFLQLLKKRKELIPLIGFVGCAAVGAATASIYFLLTKPDVILNKTRNPEPWETLDPSTPQKVRNTSSSESGSGLTGYAHYHQAAVETSGGAGAGEETDQMMSSPLKVHANLIRIRLLSEQRLHALETSFAQWAFNCECHLCIGLKT</sequence>
<proteinExistence type="predicted"/>
<dbReference type="PANTHER" id="PTHR14256:SF3">
    <property type="entry name" value="NORMAL MUCOSA OF ESOPHAGUS-SPECIFIC GENE 1 PROTEIN"/>
    <property type="match status" value="1"/>
</dbReference>
<dbReference type="Pfam" id="PF06522">
    <property type="entry name" value="B12D"/>
    <property type="match status" value="1"/>
</dbReference>
<keyword evidence="3" id="KW-1185">Reference proteome</keyword>
<protein>
    <submittedName>
        <fullName evidence="4">Uncharacterized protein LOC113061245 isoform X1</fullName>
    </submittedName>
</protein>
<dbReference type="PANTHER" id="PTHR14256">
    <property type="entry name" value="NADH-UBIQUINONE OXIDOREDUCTASE MLRQ SUBUNIT"/>
    <property type="match status" value="1"/>
</dbReference>